<dbReference type="InterPro" id="IPR014742">
    <property type="entry name" value="Adaptor_Cbl_SH2-like"/>
</dbReference>
<comment type="pathway">
    <text evidence="3 13">Protein modification; protein ubiquitination.</text>
</comment>
<dbReference type="InterPro" id="IPR024159">
    <property type="entry name" value="Cbl_PTB"/>
</dbReference>
<evidence type="ECO:0000256" key="6">
    <source>
        <dbReference type="ARBA" id="ARBA00022723"/>
    </source>
</evidence>
<dbReference type="InterPro" id="IPR009060">
    <property type="entry name" value="UBA-like_sf"/>
</dbReference>
<dbReference type="PANTHER" id="PTHR23007:SF11">
    <property type="entry name" value="E3 UBIQUITIN-PROTEIN LIGASE CBL"/>
    <property type="match status" value="1"/>
</dbReference>
<evidence type="ECO:0000313" key="19">
    <source>
        <dbReference type="RefSeq" id="XP_015521124.1"/>
    </source>
</evidence>
<dbReference type="CDD" id="cd09920">
    <property type="entry name" value="SH2_Cbl-b_TKB"/>
    <property type="match status" value="1"/>
</dbReference>
<feature type="compositionally biased region" description="Polar residues" evidence="14">
    <location>
        <begin position="433"/>
        <end position="442"/>
    </location>
</feature>
<dbReference type="SUPFAM" id="SSF57850">
    <property type="entry name" value="RING/U-box"/>
    <property type="match status" value="1"/>
</dbReference>
<name>A0A6J0C403_NEOLC</name>
<dbReference type="Gene3D" id="1.20.930.20">
    <property type="entry name" value="Adaptor protein Cbl, N-terminal domain"/>
    <property type="match status" value="1"/>
</dbReference>
<comment type="domain">
    <text evidence="13">The N-terminus is composed of the phosphotyrosine binding (PTB) domain, a short linker region and the RING-type zinc finger. The PTB domain, which is also called TKB (tyrosine kinase binding) domain, is composed of three different subdomains: a four-helix bundle (4H), a calcium-binding EF hand and a divergent SH2 domain.</text>
</comment>
<dbReference type="InterPro" id="IPR011992">
    <property type="entry name" value="EF-hand-dom_pair"/>
</dbReference>
<dbReference type="InterPro" id="IPR024162">
    <property type="entry name" value="Adaptor_Cbl"/>
</dbReference>
<dbReference type="OrthoDB" id="7237699at2759"/>
<keyword evidence="9 13" id="KW-0833">Ubl conjugation pathway</keyword>
<evidence type="ECO:0000256" key="10">
    <source>
        <dbReference type="ARBA" id="ARBA00022833"/>
    </source>
</evidence>
<dbReference type="GO" id="GO:0008270">
    <property type="term" value="F:zinc ion binding"/>
    <property type="evidence" value="ECO:0007669"/>
    <property type="project" value="UniProtKB-KW"/>
</dbReference>
<dbReference type="SMART" id="SM00184">
    <property type="entry name" value="RING"/>
    <property type="match status" value="1"/>
</dbReference>
<feature type="region of interest" description="Disordered" evidence="14">
    <location>
        <begin position="467"/>
        <end position="522"/>
    </location>
</feature>
<evidence type="ECO:0000313" key="18">
    <source>
        <dbReference type="Proteomes" id="UP000829291"/>
    </source>
</evidence>
<dbReference type="SUPFAM" id="SSF46934">
    <property type="entry name" value="UBA-like"/>
    <property type="match status" value="1"/>
</dbReference>
<keyword evidence="10 13" id="KW-0862">Zinc</keyword>
<feature type="domain" description="Cbl-PTB" evidence="17">
    <location>
        <begin position="31"/>
        <end position="336"/>
    </location>
</feature>
<dbReference type="CTD" id="867"/>
<dbReference type="Proteomes" id="UP000829291">
    <property type="component" value="Chromosome 5"/>
</dbReference>
<dbReference type="InterPro" id="IPR036537">
    <property type="entry name" value="Adaptor_Cbl_N_dom_sf"/>
</dbReference>
<dbReference type="GO" id="GO:0030971">
    <property type="term" value="F:receptor tyrosine kinase binding"/>
    <property type="evidence" value="ECO:0007669"/>
    <property type="project" value="TreeGrafter"/>
</dbReference>
<proteinExistence type="predicted"/>
<comment type="subcellular location">
    <subcellularLocation>
        <location evidence="2">Cytoplasm</location>
    </subcellularLocation>
</comment>
<evidence type="ECO:0000256" key="8">
    <source>
        <dbReference type="ARBA" id="ARBA00022771"/>
    </source>
</evidence>
<dbReference type="Pfam" id="PF02761">
    <property type="entry name" value="Cbl_N2"/>
    <property type="match status" value="1"/>
</dbReference>
<dbReference type="PROSITE" id="PS00518">
    <property type="entry name" value="ZF_RING_1"/>
    <property type="match status" value="1"/>
</dbReference>
<comment type="function">
    <text evidence="13">E3 ubiquitin-protein ligase which accepts ubiquitin from specific E2 ubiquitin-conjugating enzymes, and transfers it to substrates, generally promoting their degradation by the proteasome.</text>
</comment>
<dbReference type="FunFam" id="3.30.40.10:FF:000015">
    <property type="entry name" value="E3 ubiquitin-protein ligase CBL"/>
    <property type="match status" value="1"/>
</dbReference>
<evidence type="ECO:0000256" key="12">
    <source>
        <dbReference type="PROSITE-ProRule" id="PRU00175"/>
    </source>
</evidence>
<dbReference type="Gene3D" id="3.30.505.10">
    <property type="entry name" value="SH2 domain"/>
    <property type="match status" value="1"/>
</dbReference>
<evidence type="ECO:0000256" key="2">
    <source>
        <dbReference type="ARBA" id="ARBA00004496"/>
    </source>
</evidence>
<dbReference type="GO" id="GO:0045121">
    <property type="term" value="C:membrane raft"/>
    <property type="evidence" value="ECO:0007669"/>
    <property type="project" value="TreeGrafter"/>
</dbReference>
<evidence type="ECO:0000256" key="11">
    <source>
        <dbReference type="ARBA" id="ARBA00022837"/>
    </source>
</evidence>
<dbReference type="SUPFAM" id="SSF47473">
    <property type="entry name" value="EF-hand"/>
    <property type="match status" value="1"/>
</dbReference>
<dbReference type="Pfam" id="PF02262">
    <property type="entry name" value="Cbl_N"/>
    <property type="match status" value="1"/>
</dbReference>
<comment type="catalytic activity">
    <reaction evidence="1 13">
        <text>S-ubiquitinyl-[E2 ubiquitin-conjugating enzyme]-L-cysteine + [acceptor protein]-L-lysine = [E2 ubiquitin-conjugating enzyme]-L-cysteine + N(6)-ubiquitinyl-[acceptor protein]-L-lysine.</text>
        <dbReference type="EC" id="2.3.2.27"/>
    </reaction>
</comment>
<dbReference type="FunFam" id="1.20.930.20:FF:000001">
    <property type="entry name" value="E3 ubiquitin-protein ligase CBL"/>
    <property type="match status" value="1"/>
</dbReference>
<dbReference type="PANTHER" id="PTHR23007">
    <property type="entry name" value="CBL"/>
    <property type="match status" value="1"/>
</dbReference>
<keyword evidence="4" id="KW-0963">Cytoplasm</keyword>
<dbReference type="CDD" id="cd16708">
    <property type="entry name" value="RING-HC_Cbl"/>
    <property type="match status" value="1"/>
</dbReference>
<dbReference type="CDD" id="cd14318">
    <property type="entry name" value="UBA_Cbl_like"/>
    <property type="match status" value="1"/>
</dbReference>
<keyword evidence="11 13" id="KW-0106">Calcium</keyword>
<keyword evidence="6 13" id="KW-0479">Metal-binding</keyword>
<feature type="domain" description="RING-type" evidence="16">
    <location>
        <begin position="366"/>
        <end position="406"/>
    </location>
</feature>
<feature type="compositionally biased region" description="Pro residues" evidence="14">
    <location>
        <begin position="479"/>
        <end position="503"/>
    </location>
</feature>
<dbReference type="GeneID" id="107225234"/>
<dbReference type="Gene3D" id="1.10.8.10">
    <property type="entry name" value="DNA helicase RuvA subunit, C-terminal domain"/>
    <property type="match status" value="1"/>
</dbReference>
<dbReference type="FunFam" id="1.10.238.10:FF:000022">
    <property type="entry name" value="E3 ubiquitin-protein ligase CBL"/>
    <property type="match status" value="1"/>
</dbReference>
<dbReference type="Gene3D" id="3.30.40.10">
    <property type="entry name" value="Zinc/RING finger domain, C3HC4 (zinc finger)"/>
    <property type="match status" value="1"/>
</dbReference>
<dbReference type="PROSITE" id="PS50030">
    <property type="entry name" value="UBA"/>
    <property type="match status" value="1"/>
</dbReference>
<dbReference type="InterPro" id="IPR036860">
    <property type="entry name" value="SH2_dom_sf"/>
</dbReference>
<dbReference type="RefSeq" id="XP_015521124.1">
    <property type="nucleotide sequence ID" value="XM_015665638.2"/>
</dbReference>
<sequence length="709" mass="80293">MSGQGSRSRAVHISSIFQKLQGRFTDAMTPPKLSTDKRMLDKTWKLMDKVVKLCQHQRMNLKNSPPFILDILPDTYQRLRLIYSKYEDKMQVLHSNEHFSVFINNLMRKCKQAIKLFKEGKEKMFDETSHYRRNLTKLSLVFSHMLSELKAIFPNGVFAGDQFRITKSDAAEFWKERFGNNTLVPWKVFRHELNQVHPISSGLEAMALKSTIDLTCNDYISNFEFDVFTRLFQPWSTLLQNWQTLAVTHPGYVAFLTYDEVKARLQKYCISKPGSYVFRLSCTRLGQWAIGYVTSDSDILQTIPHNKSLIQALLDGYREGFYLYPDGRNVNPDLTWAVQPTPEEHIKVTAEQYELYCEMGSTFQLCKICAEHDKDVRIEPCGHLLCTPCLTAWQVDSEGQGCPFCRAEIKGTEQIVVDPFDPRRTHRPGAHSASASNASTPTRDLDPDNEDIMEICNGNCGLIYDESDDEDDFSSMGSPLPPRRAVPSPPLPPRRPSPSPTPISQPRNTRHLTVPKENAPPPPFVTVVTFSESHQNNQVNTEARYDMLHRASSPSPIPPVIIRPYARPYRAPPALPEKAGRHALSVPPVPPPLSAPRPPKLLKDMHDTQNHQYENTIIIPGTRQHVVKNINLELNRARLSALMKGRDEAGGPIGKAEAAAYENVNIEHISRLTALGFAQDAVIRALGITRNDLEMARDILHEFATKSNS</sequence>
<dbReference type="GO" id="GO:0005509">
    <property type="term" value="F:calcium ion binding"/>
    <property type="evidence" value="ECO:0007669"/>
    <property type="project" value="UniProtKB-UniRule"/>
</dbReference>
<dbReference type="GO" id="GO:0016567">
    <property type="term" value="P:protein ubiquitination"/>
    <property type="evidence" value="ECO:0007669"/>
    <property type="project" value="UniProtKB-UniPathway"/>
</dbReference>
<dbReference type="InParanoid" id="A0A6J0C403"/>
<dbReference type="EC" id="2.3.2.27" evidence="13"/>
<dbReference type="PROSITE" id="PS51506">
    <property type="entry name" value="CBL_PTB"/>
    <property type="match status" value="1"/>
</dbReference>
<dbReference type="InterPro" id="IPR001841">
    <property type="entry name" value="Znf_RING"/>
</dbReference>
<evidence type="ECO:0000256" key="1">
    <source>
        <dbReference type="ARBA" id="ARBA00000900"/>
    </source>
</evidence>
<feature type="domain" description="UBA" evidence="15">
    <location>
        <begin position="663"/>
        <end position="703"/>
    </location>
</feature>
<evidence type="ECO:0000256" key="14">
    <source>
        <dbReference type="SAM" id="MobiDB-lite"/>
    </source>
</evidence>
<organism evidence="19">
    <name type="scientific">Neodiprion lecontei</name>
    <name type="common">Redheaded pine sawfly</name>
    <dbReference type="NCBI Taxonomy" id="441921"/>
    <lineage>
        <taxon>Eukaryota</taxon>
        <taxon>Metazoa</taxon>
        <taxon>Ecdysozoa</taxon>
        <taxon>Arthropoda</taxon>
        <taxon>Hexapoda</taxon>
        <taxon>Insecta</taxon>
        <taxon>Pterygota</taxon>
        <taxon>Neoptera</taxon>
        <taxon>Endopterygota</taxon>
        <taxon>Hymenoptera</taxon>
        <taxon>Tenthredinoidea</taxon>
        <taxon>Diprionidae</taxon>
        <taxon>Diprioninae</taxon>
        <taxon>Neodiprion</taxon>
    </lineage>
</organism>
<evidence type="ECO:0000256" key="9">
    <source>
        <dbReference type="ARBA" id="ARBA00022786"/>
    </source>
</evidence>
<keyword evidence="7" id="KW-0677">Repeat</keyword>
<dbReference type="InterPro" id="IPR017907">
    <property type="entry name" value="Znf_RING_CS"/>
</dbReference>
<keyword evidence="18" id="KW-1185">Reference proteome</keyword>
<dbReference type="GO" id="GO:0005737">
    <property type="term" value="C:cytoplasm"/>
    <property type="evidence" value="ECO:0007669"/>
    <property type="project" value="UniProtKB-SubCell"/>
</dbReference>
<gene>
    <name evidence="19" type="primary">LOC107225234</name>
</gene>
<evidence type="ECO:0000256" key="7">
    <source>
        <dbReference type="ARBA" id="ARBA00022737"/>
    </source>
</evidence>
<evidence type="ECO:0000256" key="4">
    <source>
        <dbReference type="ARBA" id="ARBA00022490"/>
    </source>
</evidence>
<reference evidence="19" key="1">
    <citation type="submission" date="2025-08" db="UniProtKB">
        <authorList>
            <consortium name="RefSeq"/>
        </authorList>
    </citation>
    <scope>IDENTIFICATION</scope>
    <source>
        <tissue evidence="19">Thorax and Abdomen</tissue>
    </source>
</reference>
<dbReference type="UniPathway" id="UPA00143"/>
<dbReference type="KEGG" id="nlo:107225234"/>
<feature type="region of interest" description="Disordered" evidence="14">
    <location>
        <begin position="416"/>
        <end position="451"/>
    </location>
</feature>
<keyword evidence="8 12" id="KW-0863">Zinc-finger</keyword>
<accession>A0A6J0C403</accession>
<dbReference type="GO" id="GO:0023051">
    <property type="term" value="P:regulation of signaling"/>
    <property type="evidence" value="ECO:0007669"/>
    <property type="project" value="InterPro"/>
</dbReference>
<dbReference type="GO" id="GO:0061630">
    <property type="term" value="F:ubiquitin protein ligase activity"/>
    <property type="evidence" value="ECO:0007669"/>
    <property type="project" value="UniProtKB-EC"/>
</dbReference>
<dbReference type="Gene3D" id="1.10.238.10">
    <property type="entry name" value="EF-hand"/>
    <property type="match status" value="1"/>
</dbReference>
<dbReference type="SUPFAM" id="SSF47668">
    <property type="entry name" value="N-terminal domain of cbl (N-cbl)"/>
    <property type="match status" value="1"/>
</dbReference>
<dbReference type="Pfam" id="PF00627">
    <property type="entry name" value="UBA"/>
    <property type="match status" value="1"/>
</dbReference>
<evidence type="ECO:0000256" key="3">
    <source>
        <dbReference type="ARBA" id="ARBA00004906"/>
    </source>
</evidence>
<dbReference type="SUPFAM" id="SSF55550">
    <property type="entry name" value="SH2 domain"/>
    <property type="match status" value="1"/>
</dbReference>
<dbReference type="FunCoup" id="A0A6J0C403">
    <property type="interactions" value="1297"/>
</dbReference>
<dbReference type="SMART" id="SM00165">
    <property type="entry name" value="UBA"/>
    <property type="match status" value="1"/>
</dbReference>
<protein>
    <recommendedName>
        <fullName evidence="13">E3 ubiquitin-protein ligase CBL</fullName>
        <ecNumber evidence="13">2.3.2.27</ecNumber>
    </recommendedName>
</protein>
<dbReference type="Pfam" id="PF02762">
    <property type="entry name" value="Cbl_N3"/>
    <property type="match status" value="1"/>
</dbReference>
<dbReference type="PROSITE" id="PS50089">
    <property type="entry name" value="ZF_RING_2"/>
    <property type="match status" value="1"/>
</dbReference>
<evidence type="ECO:0000259" key="16">
    <source>
        <dbReference type="PROSITE" id="PS50089"/>
    </source>
</evidence>
<dbReference type="AlphaFoldDB" id="A0A6J0C403"/>
<dbReference type="InterPro" id="IPR015940">
    <property type="entry name" value="UBA"/>
</dbReference>
<evidence type="ECO:0000259" key="17">
    <source>
        <dbReference type="PROSITE" id="PS51506"/>
    </source>
</evidence>
<dbReference type="InterPro" id="IPR003153">
    <property type="entry name" value="Adaptor_Cbl_N_hlx"/>
</dbReference>
<dbReference type="FunFam" id="3.30.505.10:FF:000154">
    <property type="entry name" value="E3 ubiquitin-protein ligase CBL"/>
    <property type="match status" value="1"/>
</dbReference>
<dbReference type="InterPro" id="IPR013083">
    <property type="entry name" value="Znf_RING/FYVE/PHD"/>
</dbReference>
<dbReference type="GO" id="GO:0001784">
    <property type="term" value="F:phosphotyrosine residue binding"/>
    <property type="evidence" value="ECO:0007669"/>
    <property type="project" value="UniProtKB-UniRule"/>
</dbReference>
<dbReference type="GO" id="GO:0007166">
    <property type="term" value="P:cell surface receptor signaling pathway"/>
    <property type="evidence" value="ECO:0007669"/>
    <property type="project" value="InterPro"/>
</dbReference>
<evidence type="ECO:0000256" key="13">
    <source>
        <dbReference type="RuleBase" id="RU367001"/>
    </source>
</evidence>
<evidence type="ECO:0000256" key="5">
    <source>
        <dbReference type="ARBA" id="ARBA00022679"/>
    </source>
</evidence>
<dbReference type="Pfam" id="PF13920">
    <property type="entry name" value="zf-C3HC4_3"/>
    <property type="match status" value="1"/>
</dbReference>
<dbReference type="GO" id="GO:0005886">
    <property type="term" value="C:plasma membrane"/>
    <property type="evidence" value="ECO:0007669"/>
    <property type="project" value="TreeGrafter"/>
</dbReference>
<dbReference type="InterPro" id="IPR014741">
    <property type="entry name" value="Adaptor_Cbl_EF_hand-like"/>
</dbReference>
<evidence type="ECO:0000259" key="15">
    <source>
        <dbReference type="PROSITE" id="PS50030"/>
    </source>
</evidence>
<dbReference type="GO" id="GO:0017124">
    <property type="term" value="F:SH3 domain binding"/>
    <property type="evidence" value="ECO:0007669"/>
    <property type="project" value="TreeGrafter"/>
</dbReference>
<keyword evidence="5 13" id="KW-0808">Transferase</keyword>